<evidence type="ECO:0000256" key="1">
    <source>
        <dbReference type="ARBA" id="ARBA00022679"/>
    </source>
</evidence>
<dbReference type="InterPro" id="IPR050832">
    <property type="entry name" value="Bact_Acetyltransf"/>
</dbReference>
<keyword evidence="1" id="KW-0808">Transferase</keyword>
<name>A0ABR9TR73_9FLAO</name>
<dbReference type="Pfam" id="PF00583">
    <property type="entry name" value="Acetyltransf_1"/>
    <property type="match status" value="1"/>
</dbReference>
<proteinExistence type="predicted"/>
<feature type="domain" description="N-acetyltransferase" evidence="3">
    <location>
        <begin position="8"/>
        <end position="152"/>
    </location>
</feature>
<dbReference type="RefSeq" id="WP_194141004.1">
    <property type="nucleotide sequence ID" value="NZ_PRDM01000006.1"/>
</dbReference>
<dbReference type="PANTHER" id="PTHR43877">
    <property type="entry name" value="AMINOALKYLPHOSPHONATE N-ACETYLTRANSFERASE-RELATED-RELATED"/>
    <property type="match status" value="1"/>
</dbReference>
<dbReference type="PROSITE" id="PS51186">
    <property type="entry name" value="GNAT"/>
    <property type="match status" value="1"/>
</dbReference>
<evidence type="ECO:0000313" key="5">
    <source>
        <dbReference type="Proteomes" id="UP000640614"/>
    </source>
</evidence>
<gene>
    <name evidence="4" type="ORF">C4F50_23420</name>
</gene>
<reference evidence="4 5" key="1">
    <citation type="submission" date="2018-07" db="EMBL/GenBank/DDBJ databases">
        <title>Genome assembly of strain KB82.</title>
        <authorList>
            <person name="Kukolya J."/>
            <person name="Horvath B."/>
            <person name="Nagy I."/>
            <person name="Toth A."/>
        </authorList>
    </citation>
    <scope>NUCLEOTIDE SEQUENCE [LARGE SCALE GENOMIC DNA]</scope>
    <source>
        <strain evidence="4 5">Kb82</strain>
    </source>
</reference>
<evidence type="ECO:0000259" key="3">
    <source>
        <dbReference type="PROSITE" id="PS51186"/>
    </source>
</evidence>
<protein>
    <submittedName>
        <fullName evidence="4">GNAT family N-acetyltransferase</fullName>
    </submittedName>
</protein>
<dbReference type="InterPro" id="IPR000182">
    <property type="entry name" value="GNAT_dom"/>
</dbReference>
<dbReference type="Proteomes" id="UP000640614">
    <property type="component" value="Unassembled WGS sequence"/>
</dbReference>
<evidence type="ECO:0000313" key="4">
    <source>
        <dbReference type="EMBL" id="MBE8727877.1"/>
    </source>
</evidence>
<evidence type="ECO:0000256" key="2">
    <source>
        <dbReference type="ARBA" id="ARBA00023315"/>
    </source>
</evidence>
<dbReference type="SUPFAM" id="SSF55729">
    <property type="entry name" value="Acyl-CoA N-acyltransferases (Nat)"/>
    <property type="match status" value="1"/>
</dbReference>
<dbReference type="Gene3D" id="3.40.630.30">
    <property type="match status" value="1"/>
</dbReference>
<comment type="caution">
    <text evidence="4">The sequence shown here is derived from an EMBL/GenBank/DDBJ whole genome shotgun (WGS) entry which is preliminary data.</text>
</comment>
<accession>A0ABR9TR73</accession>
<dbReference type="EMBL" id="PRDM01000006">
    <property type="protein sequence ID" value="MBE8727877.1"/>
    <property type="molecule type" value="Genomic_DNA"/>
</dbReference>
<dbReference type="PANTHER" id="PTHR43877:SF2">
    <property type="entry name" value="AMINOALKYLPHOSPHONATE N-ACETYLTRANSFERASE-RELATED"/>
    <property type="match status" value="1"/>
</dbReference>
<organism evidence="4 5">
    <name type="scientific">Flavobacterium hungaricum</name>
    <dbReference type="NCBI Taxonomy" id="2082725"/>
    <lineage>
        <taxon>Bacteria</taxon>
        <taxon>Pseudomonadati</taxon>
        <taxon>Bacteroidota</taxon>
        <taxon>Flavobacteriia</taxon>
        <taxon>Flavobacteriales</taxon>
        <taxon>Flavobacteriaceae</taxon>
        <taxon>Flavobacterium</taxon>
    </lineage>
</organism>
<sequence length="152" mass="17181">MNANFSIEVINPNDKKATAIIDELSENLLMRFGSDGRNSFIDWENDNLKFVFAVAAMDSEIVGCGAIRPIAENTAEIKRMYAKYSGSKIGKRILDFLESKAKQLNYTNLVLETRLKNEQAILFYKKQGYTVIPNYGKYLNRPEAVCLGKSLL</sequence>
<dbReference type="InterPro" id="IPR016181">
    <property type="entry name" value="Acyl_CoA_acyltransferase"/>
</dbReference>
<keyword evidence="5" id="KW-1185">Reference proteome</keyword>
<keyword evidence="2" id="KW-0012">Acyltransferase</keyword>